<proteinExistence type="predicted"/>
<keyword evidence="2" id="KW-1185">Reference proteome</keyword>
<sequence length="156" mass="17271">MSRASDVRDALATELRTLLGPDQPVDRFIVPRFKREELVDGPRVVVRVGGRQLSMEDGPDTTEVSIEVGVVGVLPDAANVETTFAEAEIEACDSYDELLETIIAFWMNDGPLAYAGIADHFPVAIEQAIQFDASKLYSEGVYLTMIRITYRDSEDE</sequence>
<evidence type="ECO:0000313" key="2">
    <source>
        <dbReference type="Proteomes" id="UP001239462"/>
    </source>
</evidence>
<evidence type="ECO:0000313" key="1">
    <source>
        <dbReference type="EMBL" id="MDM4014633.1"/>
    </source>
</evidence>
<dbReference type="EMBL" id="JASZZN010000003">
    <property type="protein sequence ID" value="MDM4014633.1"/>
    <property type="molecule type" value="Genomic_DNA"/>
</dbReference>
<dbReference type="Proteomes" id="UP001239462">
    <property type="component" value="Unassembled WGS sequence"/>
</dbReference>
<dbReference type="RefSeq" id="WP_289162317.1">
    <property type="nucleotide sequence ID" value="NZ_JASZZN010000003.1"/>
</dbReference>
<name>A0ABT7PE67_9BACT</name>
<accession>A0ABT7PE67</accession>
<evidence type="ECO:0008006" key="3">
    <source>
        <dbReference type="Google" id="ProtNLM"/>
    </source>
</evidence>
<organism evidence="1 2">
    <name type="scientific">Roseiconus lacunae</name>
    <dbReference type="NCBI Taxonomy" id="2605694"/>
    <lineage>
        <taxon>Bacteria</taxon>
        <taxon>Pseudomonadati</taxon>
        <taxon>Planctomycetota</taxon>
        <taxon>Planctomycetia</taxon>
        <taxon>Pirellulales</taxon>
        <taxon>Pirellulaceae</taxon>
        <taxon>Roseiconus</taxon>
    </lineage>
</organism>
<gene>
    <name evidence="1" type="ORF">QTN89_04265</name>
</gene>
<comment type="caution">
    <text evidence="1">The sequence shown here is derived from an EMBL/GenBank/DDBJ whole genome shotgun (WGS) entry which is preliminary data.</text>
</comment>
<protein>
    <recommendedName>
        <fullName evidence="3">Tail terminator</fullName>
    </recommendedName>
</protein>
<reference evidence="1 2" key="1">
    <citation type="submission" date="2023-06" db="EMBL/GenBank/DDBJ databases">
        <title>Roseiconus lacunae JC819 isolated from Gulf of Mannar region, Tamil Nadu.</title>
        <authorList>
            <person name="Pk S."/>
            <person name="Ch S."/>
            <person name="Ch V.R."/>
        </authorList>
    </citation>
    <scope>NUCLEOTIDE SEQUENCE [LARGE SCALE GENOMIC DNA]</scope>
    <source>
        <strain evidence="1 2">JC819</strain>
    </source>
</reference>